<keyword evidence="3" id="KW-0326">Glycosidase</keyword>
<evidence type="ECO:0000313" key="6">
    <source>
        <dbReference type="EMBL" id="HJF09901.1"/>
    </source>
</evidence>
<sequence>NHDQPWALNRFGDTGKYREKSAEMLATATHCMRGTPYIYMGEEIGMMDPHYSSIHDYVDVEAKNAFAALKQKGISDDEAFAIVKTKARDNSRVPMHWDDSKFAGFSESKPWLLPTDQDRINVEKELHEGEIFAYYQKLIKLRKHEQLISDGHIRMFLKDDPQIFAYERFLKDEAKKILVFTNFYGTDHVAPLPEQYQNKNYQLVLSNYSAQDGKLEENISLKPYEALVIKIN</sequence>
<proteinExistence type="inferred from homology"/>
<dbReference type="Gene3D" id="3.20.20.80">
    <property type="entry name" value="Glycosidases"/>
    <property type="match status" value="1"/>
</dbReference>
<dbReference type="AlphaFoldDB" id="A0A921FH14"/>
<comment type="caution">
    <text evidence="6">The sequence shown here is derived from an EMBL/GenBank/DDBJ whole genome shotgun (WGS) entry which is preliminary data.</text>
</comment>
<feature type="domain" description="Glycosyl hydrolase family 13 catalytic" evidence="4">
    <location>
        <begin position="1"/>
        <end position="151"/>
    </location>
</feature>
<dbReference type="SUPFAM" id="SSF51011">
    <property type="entry name" value="Glycosyl hydrolase domain"/>
    <property type="match status" value="1"/>
</dbReference>
<evidence type="ECO:0000259" key="4">
    <source>
        <dbReference type="Pfam" id="PF00128"/>
    </source>
</evidence>
<organism evidence="6 7">
    <name type="scientific">Lactobacillus crispatus</name>
    <dbReference type="NCBI Taxonomy" id="47770"/>
    <lineage>
        <taxon>Bacteria</taxon>
        <taxon>Bacillati</taxon>
        <taxon>Bacillota</taxon>
        <taxon>Bacilli</taxon>
        <taxon>Lactobacillales</taxon>
        <taxon>Lactobacillaceae</taxon>
        <taxon>Lactobacillus</taxon>
    </lineage>
</organism>
<dbReference type="GO" id="GO:0009313">
    <property type="term" value="P:oligosaccharide catabolic process"/>
    <property type="evidence" value="ECO:0007669"/>
    <property type="project" value="TreeGrafter"/>
</dbReference>
<dbReference type="PANTHER" id="PTHR10357:SF179">
    <property type="entry name" value="NEUTRAL AND BASIC AMINO ACID TRANSPORT PROTEIN RBAT"/>
    <property type="match status" value="1"/>
</dbReference>
<dbReference type="Gene3D" id="2.60.40.1180">
    <property type="entry name" value="Golgi alpha-mannosidase II"/>
    <property type="match status" value="1"/>
</dbReference>
<accession>A0A921FH14</accession>
<dbReference type="EMBL" id="DYXB01000062">
    <property type="protein sequence ID" value="HJF09901.1"/>
    <property type="molecule type" value="Genomic_DNA"/>
</dbReference>
<evidence type="ECO:0000256" key="3">
    <source>
        <dbReference type="ARBA" id="ARBA00023295"/>
    </source>
</evidence>
<dbReference type="SUPFAM" id="SSF51445">
    <property type="entry name" value="(Trans)glycosidases"/>
    <property type="match status" value="1"/>
</dbReference>
<dbReference type="Proteomes" id="UP000784793">
    <property type="component" value="Unassembled WGS sequence"/>
</dbReference>
<evidence type="ECO:0000256" key="1">
    <source>
        <dbReference type="ARBA" id="ARBA00008061"/>
    </source>
</evidence>
<feature type="domain" description="Alpha-amylase SusG-like C-terminal" evidence="5">
    <location>
        <begin position="163"/>
        <end position="228"/>
    </location>
</feature>
<gene>
    <name evidence="6" type="ORF">K8V23_03755</name>
</gene>
<name>A0A921FH14_9LACO</name>
<dbReference type="GO" id="GO:0004556">
    <property type="term" value="F:alpha-amylase activity"/>
    <property type="evidence" value="ECO:0007669"/>
    <property type="project" value="TreeGrafter"/>
</dbReference>
<evidence type="ECO:0000259" key="5">
    <source>
        <dbReference type="Pfam" id="PF23915"/>
    </source>
</evidence>
<dbReference type="PANTHER" id="PTHR10357">
    <property type="entry name" value="ALPHA-AMYLASE FAMILY MEMBER"/>
    <property type="match status" value="1"/>
</dbReference>
<dbReference type="Pfam" id="PF23915">
    <property type="entry name" value="SusG_C"/>
    <property type="match status" value="1"/>
</dbReference>
<feature type="non-terminal residue" evidence="6">
    <location>
        <position position="1"/>
    </location>
</feature>
<comment type="similarity">
    <text evidence="1">Belongs to the glycosyl hydrolase 13 family.</text>
</comment>
<dbReference type="InterPro" id="IPR006047">
    <property type="entry name" value="GH13_cat_dom"/>
</dbReference>
<dbReference type="InterPro" id="IPR013780">
    <property type="entry name" value="Glyco_hydro_b"/>
</dbReference>
<dbReference type="FunFam" id="2.60.40.1180:FF:000007">
    <property type="entry name" value="Sucrose isomerase"/>
    <property type="match status" value="1"/>
</dbReference>
<evidence type="ECO:0000256" key="2">
    <source>
        <dbReference type="ARBA" id="ARBA00022801"/>
    </source>
</evidence>
<protein>
    <submittedName>
        <fullName evidence="6">Alpha-glucosidase C-terminal domain-containing protein</fullName>
    </submittedName>
</protein>
<keyword evidence="2" id="KW-0378">Hydrolase</keyword>
<reference evidence="6" key="1">
    <citation type="journal article" date="2021" name="PeerJ">
        <title>Extensive microbial diversity within the chicken gut microbiome revealed by metagenomics and culture.</title>
        <authorList>
            <person name="Gilroy R."/>
            <person name="Ravi A."/>
            <person name="Getino M."/>
            <person name="Pursley I."/>
            <person name="Horton D.L."/>
            <person name="Alikhan N.F."/>
            <person name="Baker D."/>
            <person name="Gharbi K."/>
            <person name="Hall N."/>
            <person name="Watson M."/>
            <person name="Adriaenssens E.M."/>
            <person name="Foster-Nyarko E."/>
            <person name="Jarju S."/>
            <person name="Secka A."/>
            <person name="Antonio M."/>
            <person name="Oren A."/>
            <person name="Chaudhuri R.R."/>
            <person name="La Ragione R."/>
            <person name="Hildebrand F."/>
            <person name="Pallen M.J."/>
        </authorList>
    </citation>
    <scope>NUCLEOTIDE SEQUENCE</scope>
    <source>
        <strain evidence="6">CHK194-22301</strain>
    </source>
</reference>
<evidence type="ECO:0000313" key="7">
    <source>
        <dbReference type="Proteomes" id="UP000784793"/>
    </source>
</evidence>
<dbReference type="InterPro" id="IPR056300">
    <property type="entry name" value="SusG-like_C"/>
</dbReference>
<dbReference type="InterPro" id="IPR017853">
    <property type="entry name" value="GH"/>
</dbReference>
<reference evidence="6" key="2">
    <citation type="submission" date="2021-09" db="EMBL/GenBank/DDBJ databases">
        <authorList>
            <person name="Gilroy R."/>
        </authorList>
    </citation>
    <scope>NUCLEOTIDE SEQUENCE</scope>
    <source>
        <strain evidence="6">CHK194-22301</strain>
    </source>
</reference>
<dbReference type="Pfam" id="PF00128">
    <property type="entry name" value="Alpha-amylase"/>
    <property type="match status" value="1"/>
</dbReference>